<evidence type="ECO:0000256" key="2">
    <source>
        <dbReference type="ARBA" id="ARBA00012925"/>
    </source>
</evidence>
<dbReference type="InterPro" id="IPR023561">
    <property type="entry name" value="Carbonic_anhydrase_a-class"/>
</dbReference>
<dbReference type="Gene3D" id="3.10.200.10">
    <property type="entry name" value="Alpha carbonic anhydrase"/>
    <property type="match status" value="1"/>
</dbReference>
<reference evidence="9" key="1">
    <citation type="submission" date="2025-08" db="UniProtKB">
        <authorList>
            <consortium name="RefSeq"/>
        </authorList>
    </citation>
    <scope>IDENTIFICATION</scope>
</reference>
<name>A0AAJ7L975_9ACAR</name>
<keyword evidence="3" id="KW-0479">Metal-binding</keyword>
<keyword evidence="5" id="KW-0456">Lyase</keyword>
<sequence>MNYHVPLTAVTLSTTPYTVQYTNMTDRPRWIEGSVLERRYTLNSFHFHWGSNSRVGSEHLVNGIAGPVEMHLVHIADPYRTVAEASGDTQGIAVLAVSFEISSTENLAYRELLRQIGDVSGRPPMEIADAGIALSSLLPPDLNLYYNYQGSLTTPNCEENVQWFLFARPVPISEAQMATFRTLMTADQVSIVDNYRPVQPLNGRSVYTSFLPPSRAMATVRTSLLKYILLRNKRILIICQ</sequence>
<dbReference type="PROSITE" id="PS51144">
    <property type="entry name" value="ALPHA_CA_2"/>
    <property type="match status" value="1"/>
</dbReference>
<feature type="domain" description="Alpha-carbonic anhydrase" evidence="7">
    <location>
        <begin position="1"/>
        <end position="210"/>
    </location>
</feature>
<evidence type="ECO:0000313" key="9">
    <source>
        <dbReference type="RefSeq" id="XP_018497728.1"/>
    </source>
</evidence>
<dbReference type="EC" id="4.2.1.1" evidence="2"/>
<dbReference type="AlphaFoldDB" id="A0AAJ7L975"/>
<evidence type="ECO:0000256" key="5">
    <source>
        <dbReference type="ARBA" id="ARBA00023239"/>
    </source>
</evidence>
<evidence type="ECO:0000256" key="4">
    <source>
        <dbReference type="ARBA" id="ARBA00022833"/>
    </source>
</evidence>
<proteinExistence type="inferred from homology"/>
<dbReference type="SMART" id="SM01057">
    <property type="entry name" value="Carb_anhydrase"/>
    <property type="match status" value="1"/>
</dbReference>
<protein>
    <recommendedName>
        <fullName evidence="2">carbonic anhydrase</fullName>
        <ecNumber evidence="2">4.2.1.1</ecNumber>
    </recommendedName>
</protein>
<accession>A0AAJ7L975</accession>
<keyword evidence="4" id="KW-0862">Zinc</keyword>
<gene>
    <name evidence="9" type="primary">LOC100902440</name>
</gene>
<dbReference type="InterPro" id="IPR001148">
    <property type="entry name" value="CA_dom"/>
</dbReference>
<dbReference type="GeneID" id="100902440"/>
<dbReference type="PANTHER" id="PTHR18952:SF265">
    <property type="entry name" value="CARBONIC ANHYDRASE"/>
    <property type="match status" value="1"/>
</dbReference>
<evidence type="ECO:0000313" key="8">
    <source>
        <dbReference type="Proteomes" id="UP000694867"/>
    </source>
</evidence>
<dbReference type="InterPro" id="IPR036398">
    <property type="entry name" value="CA_dom_sf"/>
</dbReference>
<dbReference type="GO" id="GO:0004089">
    <property type="term" value="F:carbonate dehydratase activity"/>
    <property type="evidence" value="ECO:0007669"/>
    <property type="project" value="UniProtKB-EC"/>
</dbReference>
<dbReference type="PANTHER" id="PTHR18952">
    <property type="entry name" value="CARBONIC ANHYDRASE"/>
    <property type="match status" value="1"/>
</dbReference>
<dbReference type="Pfam" id="PF00194">
    <property type="entry name" value="Carb_anhydrase"/>
    <property type="match status" value="1"/>
</dbReference>
<dbReference type="CDD" id="cd00326">
    <property type="entry name" value="alpha_CA"/>
    <property type="match status" value="1"/>
</dbReference>
<evidence type="ECO:0000259" key="7">
    <source>
        <dbReference type="PROSITE" id="PS51144"/>
    </source>
</evidence>
<comment type="similarity">
    <text evidence="1">Belongs to the alpha-carbonic anhydrase family.</text>
</comment>
<evidence type="ECO:0000256" key="6">
    <source>
        <dbReference type="ARBA" id="ARBA00048348"/>
    </source>
</evidence>
<comment type="catalytic activity">
    <reaction evidence="6">
        <text>hydrogencarbonate + H(+) = CO2 + H2O</text>
        <dbReference type="Rhea" id="RHEA:10748"/>
        <dbReference type="ChEBI" id="CHEBI:15377"/>
        <dbReference type="ChEBI" id="CHEBI:15378"/>
        <dbReference type="ChEBI" id="CHEBI:16526"/>
        <dbReference type="ChEBI" id="CHEBI:17544"/>
        <dbReference type="EC" id="4.2.1.1"/>
    </reaction>
</comment>
<dbReference type="RefSeq" id="XP_018497728.1">
    <property type="nucleotide sequence ID" value="XM_018642212.1"/>
</dbReference>
<dbReference type="KEGG" id="goe:100902440"/>
<evidence type="ECO:0000256" key="1">
    <source>
        <dbReference type="ARBA" id="ARBA00010718"/>
    </source>
</evidence>
<evidence type="ECO:0000256" key="3">
    <source>
        <dbReference type="ARBA" id="ARBA00022723"/>
    </source>
</evidence>
<organism evidence="8 9">
    <name type="scientific">Galendromus occidentalis</name>
    <name type="common">western predatory mite</name>
    <dbReference type="NCBI Taxonomy" id="34638"/>
    <lineage>
        <taxon>Eukaryota</taxon>
        <taxon>Metazoa</taxon>
        <taxon>Ecdysozoa</taxon>
        <taxon>Arthropoda</taxon>
        <taxon>Chelicerata</taxon>
        <taxon>Arachnida</taxon>
        <taxon>Acari</taxon>
        <taxon>Parasitiformes</taxon>
        <taxon>Mesostigmata</taxon>
        <taxon>Gamasina</taxon>
        <taxon>Phytoseioidea</taxon>
        <taxon>Phytoseiidae</taxon>
        <taxon>Typhlodrominae</taxon>
        <taxon>Galendromus</taxon>
    </lineage>
</organism>
<keyword evidence="8" id="KW-1185">Reference proteome</keyword>
<dbReference type="Proteomes" id="UP000694867">
    <property type="component" value="Unplaced"/>
</dbReference>
<dbReference type="SUPFAM" id="SSF51069">
    <property type="entry name" value="Carbonic anhydrase"/>
    <property type="match status" value="1"/>
</dbReference>
<dbReference type="GO" id="GO:0008270">
    <property type="term" value="F:zinc ion binding"/>
    <property type="evidence" value="ECO:0007669"/>
    <property type="project" value="InterPro"/>
</dbReference>